<evidence type="ECO:0000256" key="1">
    <source>
        <dbReference type="SAM" id="Phobius"/>
    </source>
</evidence>
<accession>A0A2H0V875</accession>
<evidence type="ECO:0000313" key="2">
    <source>
        <dbReference type="EMBL" id="PIR95306.1"/>
    </source>
</evidence>
<sequence>MSNLFDNYMFGDSHKKLLLMKISVSVLALGLFLLWSFNLKNIWNLSSQTAKNSNDTSAWEVLRNDVSRTMAMARGQFNQISDTQEEASANQGQDFLLDVLATARQTVASTTGTTSIEIIPVIISPPIVNIPPPATPIKNINCPDWINCMPTVVGTNDNMSSICQVPVGCEGITQIAY</sequence>
<dbReference type="AlphaFoldDB" id="A0A2H0V875"/>
<evidence type="ECO:0000313" key="3">
    <source>
        <dbReference type="Proteomes" id="UP000229972"/>
    </source>
</evidence>
<protein>
    <submittedName>
        <fullName evidence="2">Uncharacterized protein</fullName>
    </submittedName>
</protein>
<name>A0A2H0V875_9BACT</name>
<dbReference type="EMBL" id="PFAL01000029">
    <property type="protein sequence ID" value="PIR95306.1"/>
    <property type="molecule type" value="Genomic_DNA"/>
</dbReference>
<organism evidence="2 3">
    <name type="scientific">Candidatus Falkowbacteria bacterium CG10_big_fil_rev_8_21_14_0_10_37_18</name>
    <dbReference type="NCBI Taxonomy" id="1974562"/>
    <lineage>
        <taxon>Bacteria</taxon>
        <taxon>Candidatus Falkowiibacteriota</taxon>
    </lineage>
</organism>
<keyword evidence="1" id="KW-1133">Transmembrane helix</keyword>
<keyword evidence="1" id="KW-0812">Transmembrane</keyword>
<proteinExistence type="predicted"/>
<dbReference type="Proteomes" id="UP000229972">
    <property type="component" value="Unassembled WGS sequence"/>
</dbReference>
<comment type="caution">
    <text evidence="2">The sequence shown here is derived from an EMBL/GenBank/DDBJ whole genome shotgun (WGS) entry which is preliminary data.</text>
</comment>
<reference evidence="3" key="1">
    <citation type="submission" date="2017-09" db="EMBL/GenBank/DDBJ databases">
        <title>Depth-based differentiation of microbial function through sediment-hosted aquifers and enrichment of novel symbionts in the deep terrestrial subsurface.</title>
        <authorList>
            <person name="Probst A.J."/>
            <person name="Ladd B."/>
            <person name="Jarett J.K."/>
            <person name="Geller-Mcgrath D.E."/>
            <person name="Sieber C.M.K."/>
            <person name="Emerson J.B."/>
            <person name="Anantharaman K."/>
            <person name="Thomas B.C."/>
            <person name="Malmstrom R."/>
            <person name="Stieglmeier M."/>
            <person name="Klingl A."/>
            <person name="Woyke T."/>
            <person name="Ryan C.M."/>
            <person name="Banfield J.F."/>
        </authorList>
    </citation>
    <scope>NUCLEOTIDE SEQUENCE [LARGE SCALE GENOMIC DNA]</scope>
</reference>
<keyword evidence="1" id="KW-0472">Membrane</keyword>
<gene>
    <name evidence="2" type="ORF">COT93_03090</name>
</gene>
<feature type="transmembrane region" description="Helical" evidence="1">
    <location>
        <begin position="18"/>
        <end position="37"/>
    </location>
</feature>